<comment type="caution">
    <text evidence="1">The sequence shown here is derived from an EMBL/GenBank/DDBJ whole genome shotgun (WGS) entry which is preliminary data.</text>
</comment>
<accession>A0ACB0YMX0</accession>
<protein>
    <submittedName>
        <fullName evidence="1">Uncharacterized protein</fullName>
    </submittedName>
</protein>
<sequence>MNLHKKEIKKDIKEKNLLVDFEKEADFDLPMNLFEEKAENKFKEESDISEKDLDIGLVEDFGNEQFCELDVELNCSLDGKQDFVSVEFPIPTEIHVYQEVIPLDIPVEIVSAESEKCFDLEKEVF</sequence>
<proteinExistence type="predicted"/>
<dbReference type="EMBL" id="CAVMJV010000015">
    <property type="protein sequence ID" value="CAK5053999.1"/>
    <property type="molecule type" value="Genomic_DNA"/>
</dbReference>
<name>A0ACB0YMX0_MELEN</name>
<gene>
    <name evidence="1" type="ORF">MENTE1834_LOCUS14281</name>
</gene>
<keyword evidence="2" id="KW-1185">Reference proteome</keyword>
<dbReference type="Proteomes" id="UP001497535">
    <property type="component" value="Unassembled WGS sequence"/>
</dbReference>
<evidence type="ECO:0000313" key="2">
    <source>
        <dbReference type="Proteomes" id="UP001497535"/>
    </source>
</evidence>
<evidence type="ECO:0000313" key="1">
    <source>
        <dbReference type="EMBL" id="CAK5053999.1"/>
    </source>
</evidence>
<reference evidence="1" key="1">
    <citation type="submission" date="2023-11" db="EMBL/GenBank/DDBJ databases">
        <authorList>
            <person name="Poullet M."/>
        </authorList>
    </citation>
    <scope>NUCLEOTIDE SEQUENCE</scope>
    <source>
        <strain evidence="1">E1834</strain>
    </source>
</reference>
<organism evidence="1 2">
    <name type="scientific">Meloidogyne enterolobii</name>
    <name type="common">Root-knot nematode worm</name>
    <name type="synonym">Meloidogyne mayaguensis</name>
    <dbReference type="NCBI Taxonomy" id="390850"/>
    <lineage>
        <taxon>Eukaryota</taxon>
        <taxon>Metazoa</taxon>
        <taxon>Ecdysozoa</taxon>
        <taxon>Nematoda</taxon>
        <taxon>Chromadorea</taxon>
        <taxon>Rhabditida</taxon>
        <taxon>Tylenchina</taxon>
        <taxon>Tylenchomorpha</taxon>
        <taxon>Tylenchoidea</taxon>
        <taxon>Meloidogynidae</taxon>
        <taxon>Meloidogyninae</taxon>
        <taxon>Meloidogyne</taxon>
    </lineage>
</organism>